<gene>
    <name evidence="1" type="ORF">D6Z83_21375</name>
    <name evidence="2" type="ORF">EBE87_24395</name>
</gene>
<dbReference type="InParanoid" id="A0A3A9JF35"/>
<dbReference type="SUPFAM" id="SSF47226">
    <property type="entry name" value="Histidine-containing phosphotransfer domain, HPT domain"/>
    <property type="match status" value="1"/>
</dbReference>
<dbReference type="EMBL" id="RAQU01000181">
    <property type="protein sequence ID" value="RKK02134.1"/>
    <property type="molecule type" value="Genomic_DNA"/>
</dbReference>
<reference evidence="1 4" key="1">
    <citation type="submission" date="2018-09" db="EMBL/GenBank/DDBJ databases">
        <title>Roseomonas sp. nov., isolated from feces of Tibetan antelopes in the Qinghai-Tibet plateau, China.</title>
        <authorList>
            <person name="Tian Z."/>
        </authorList>
    </citation>
    <scope>NUCLEOTIDE SEQUENCE [LARGE SCALE GENOMIC DNA]</scope>
    <source>
        <strain evidence="2 3">Z23</strain>
        <strain evidence="1 4">Z24</strain>
    </source>
</reference>
<dbReference type="Proteomes" id="UP000274097">
    <property type="component" value="Unassembled WGS sequence"/>
</dbReference>
<dbReference type="EMBL" id="RFLX01000041">
    <property type="protein sequence ID" value="RMI17027.1"/>
    <property type="molecule type" value="Genomic_DNA"/>
</dbReference>
<dbReference type="GO" id="GO:0000160">
    <property type="term" value="P:phosphorelay signal transduction system"/>
    <property type="evidence" value="ECO:0007669"/>
    <property type="project" value="InterPro"/>
</dbReference>
<evidence type="ECO:0000313" key="4">
    <source>
        <dbReference type="Proteomes" id="UP000278036"/>
    </source>
</evidence>
<organism evidence="1 4">
    <name type="scientific">Teichococcus wenyumeiae</name>
    <dbReference type="NCBI Taxonomy" id="2478470"/>
    <lineage>
        <taxon>Bacteria</taxon>
        <taxon>Pseudomonadati</taxon>
        <taxon>Pseudomonadota</taxon>
        <taxon>Alphaproteobacteria</taxon>
        <taxon>Acetobacterales</taxon>
        <taxon>Roseomonadaceae</taxon>
        <taxon>Roseomonas</taxon>
    </lineage>
</organism>
<sequence length="99" mass="10050">MLGGLPAAIVSVVLSSFEWDVRRLTSTMQKAAQTGDVVAYRSAAQALADAAVNLGAFHLAGMARNALEHEVPSTDCALLAASESAIGAIRSAYASSTGA</sequence>
<dbReference type="InterPro" id="IPR036641">
    <property type="entry name" value="HPT_dom_sf"/>
</dbReference>
<protein>
    <submittedName>
        <fullName evidence="1">Uncharacterized protein</fullName>
    </submittedName>
</protein>
<keyword evidence="3" id="KW-1185">Reference proteome</keyword>
<dbReference type="Proteomes" id="UP000278036">
    <property type="component" value="Unassembled WGS sequence"/>
</dbReference>
<evidence type="ECO:0000313" key="3">
    <source>
        <dbReference type="Proteomes" id="UP000274097"/>
    </source>
</evidence>
<evidence type="ECO:0000313" key="1">
    <source>
        <dbReference type="EMBL" id="RKK02134.1"/>
    </source>
</evidence>
<proteinExistence type="predicted"/>
<comment type="caution">
    <text evidence="1">The sequence shown here is derived from an EMBL/GenBank/DDBJ whole genome shotgun (WGS) entry which is preliminary data.</text>
</comment>
<evidence type="ECO:0000313" key="2">
    <source>
        <dbReference type="EMBL" id="RMI17027.1"/>
    </source>
</evidence>
<name>A0A3A9JF35_9PROT</name>
<accession>A0A3A9JF35</accession>
<dbReference type="AlphaFoldDB" id="A0A3A9JF35"/>